<evidence type="ECO:0000313" key="1">
    <source>
        <dbReference type="EMBL" id="MFD1514302.1"/>
    </source>
</evidence>
<accession>A0ABD6AXI0</accession>
<dbReference type="Proteomes" id="UP001597187">
    <property type="component" value="Unassembled WGS sequence"/>
</dbReference>
<dbReference type="AlphaFoldDB" id="A0ABD6AXI0"/>
<keyword evidence="1" id="KW-0645">Protease</keyword>
<reference evidence="1 2" key="1">
    <citation type="journal article" date="2019" name="Int. J. Syst. Evol. Microbiol.">
        <title>The Global Catalogue of Microorganisms (GCM) 10K type strain sequencing project: providing services to taxonomists for standard genome sequencing and annotation.</title>
        <authorList>
            <consortium name="The Broad Institute Genomics Platform"/>
            <consortium name="The Broad Institute Genome Sequencing Center for Infectious Disease"/>
            <person name="Wu L."/>
            <person name="Ma J."/>
        </authorList>
    </citation>
    <scope>NUCLEOTIDE SEQUENCE [LARGE SCALE GENOMIC DNA]</scope>
    <source>
        <strain evidence="1 2">CGMCC 1.12563</strain>
    </source>
</reference>
<protein>
    <submittedName>
        <fullName evidence="1">Aminopeptidase P family protein</fullName>
    </submittedName>
</protein>
<sequence length="124" mass="13121">VEVSALAATRRVGRTGGTAGDVFETIREAYAAVGHDGEWRHHHQGGATGFAGREWFASPGDDTPVRLPMGYAWNPTVQGAKSEGTHLVTAKGVETLSATGDWPTLTVESVDGELRLDRPVPLGL</sequence>
<proteinExistence type="predicted"/>
<dbReference type="SUPFAM" id="SSF55920">
    <property type="entry name" value="Creatinase/aminopeptidase"/>
    <property type="match status" value="1"/>
</dbReference>
<comment type="caution">
    <text evidence="1">The sequence shown here is derived from an EMBL/GenBank/DDBJ whole genome shotgun (WGS) entry which is preliminary data.</text>
</comment>
<feature type="non-terminal residue" evidence="1">
    <location>
        <position position="1"/>
    </location>
</feature>
<dbReference type="EMBL" id="JBHUDC010000007">
    <property type="protein sequence ID" value="MFD1514302.1"/>
    <property type="molecule type" value="Genomic_DNA"/>
</dbReference>
<dbReference type="GO" id="GO:0004177">
    <property type="term" value="F:aminopeptidase activity"/>
    <property type="evidence" value="ECO:0007669"/>
    <property type="project" value="UniProtKB-KW"/>
</dbReference>
<keyword evidence="2" id="KW-1185">Reference proteome</keyword>
<evidence type="ECO:0000313" key="2">
    <source>
        <dbReference type="Proteomes" id="UP001597187"/>
    </source>
</evidence>
<organism evidence="1 2">
    <name type="scientific">Halomarina rubra</name>
    <dbReference type="NCBI Taxonomy" id="2071873"/>
    <lineage>
        <taxon>Archaea</taxon>
        <taxon>Methanobacteriati</taxon>
        <taxon>Methanobacteriota</taxon>
        <taxon>Stenosarchaea group</taxon>
        <taxon>Halobacteria</taxon>
        <taxon>Halobacteriales</taxon>
        <taxon>Natronomonadaceae</taxon>
        <taxon>Halomarina</taxon>
    </lineage>
</organism>
<gene>
    <name evidence="1" type="ORF">ACFSBT_13550</name>
</gene>
<keyword evidence="1" id="KW-0378">Hydrolase</keyword>
<keyword evidence="1" id="KW-0031">Aminopeptidase</keyword>
<name>A0ABD6AXI0_9EURY</name>
<dbReference type="InterPro" id="IPR036005">
    <property type="entry name" value="Creatinase/aminopeptidase-like"/>
</dbReference>